<dbReference type="AlphaFoldDB" id="A0A2G5C829"/>
<comment type="catalytic activity">
    <reaction evidence="23">
        <text>L-threonyl-[protein] + ATP = O-phospho-L-threonyl-[protein] + ADP + H(+)</text>
        <dbReference type="Rhea" id="RHEA:46608"/>
        <dbReference type="Rhea" id="RHEA-COMP:11060"/>
        <dbReference type="Rhea" id="RHEA-COMP:11605"/>
        <dbReference type="ChEBI" id="CHEBI:15378"/>
        <dbReference type="ChEBI" id="CHEBI:30013"/>
        <dbReference type="ChEBI" id="CHEBI:30616"/>
        <dbReference type="ChEBI" id="CHEBI:61977"/>
        <dbReference type="ChEBI" id="CHEBI:456216"/>
        <dbReference type="EC" id="2.7.11.1"/>
    </reaction>
</comment>
<evidence type="ECO:0000256" key="7">
    <source>
        <dbReference type="ARBA" id="ARBA00022679"/>
    </source>
</evidence>
<evidence type="ECO:0000256" key="3">
    <source>
        <dbReference type="ARBA" id="ARBA00007981"/>
    </source>
</evidence>
<evidence type="ECO:0000259" key="26">
    <source>
        <dbReference type="PROSITE" id="PS50011"/>
    </source>
</evidence>
<evidence type="ECO:0000256" key="8">
    <source>
        <dbReference type="ARBA" id="ARBA00022692"/>
    </source>
</evidence>
<dbReference type="EC" id="2.7.11.1" evidence="5"/>
<dbReference type="Pfam" id="PF08356">
    <property type="entry name" value="EF_assoc_2"/>
    <property type="match status" value="1"/>
</dbReference>
<evidence type="ECO:0000256" key="2">
    <source>
        <dbReference type="ARBA" id="ARBA00004479"/>
    </source>
</evidence>
<evidence type="ECO:0000256" key="4">
    <source>
        <dbReference type="ARBA" id="ARBA00008171"/>
    </source>
</evidence>
<gene>
    <name evidence="27" type="ORF">AQUCO_07800030v1</name>
</gene>
<organism evidence="27 28">
    <name type="scientific">Aquilegia coerulea</name>
    <name type="common">Rocky mountain columbine</name>
    <dbReference type="NCBI Taxonomy" id="218851"/>
    <lineage>
        <taxon>Eukaryota</taxon>
        <taxon>Viridiplantae</taxon>
        <taxon>Streptophyta</taxon>
        <taxon>Embryophyta</taxon>
        <taxon>Tracheophyta</taxon>
        <taxon>Spermatophyta</taxon>
        <taxon>Magnoliopsida</taxon>
        <taxon>Ranunculales</taxon>
        <taxon>Ranunculaceae</taxon>
        <taxon>Thalictroideae</taxon>
        <taxon>Aquilegia</taxon>
    </lineage>
</organism>
<feature type="binding site" evidence="25">
    <location>
        <position position="313"/>
    </location>
    <ligand>
        <name>ATP</name>
        <dbReference type="ChEBI" id="CHEBI:30616"/>
    </ligand>
</feature>
<dbReference type="InterPro" id="IPR045874">
    <property type="entry name" value="LRK10/LRL21-25-like"/>
</dbReference>
<dbReference type="GO" id="GO:0005524">
    <property type="term" value="F:ATP binding"/>
    <property type="evidence" value="ECO:0007669"/>
    <property type="project" value="UniProtKB-UniRule"/>
</dbReference>
<dbReference type="Proteomes" id="UP000230069">
    <property type="component" value="Unassembled WGS sequence"/>
</dbReference>
<dbReference type="SUPFAM" id="SSF56112">
    <property type="entry name" value="Protein kinase-like (PK-like)"/>
    <property type="match status" value="1"/>
</dbReference>
<dbReference type="GO" id="GO:0004674">
    <property type="term" value="F:protein serine/threonine kinase activity"/>
    <property type="evidence" value="ECO:0007669"/>
    <property type="project" value="UniProtKB-KW"/>
</dbReference>
<keyword evidence="19" id="KW-0496">Mitochondrion</keyword>
<evidence type="ECO:0000256" key="18">
    <source>
        <dbReference type="ARBA" id="ARBA00022989"/>
    </source>
</evidence>
<keyword evidence="6" id="KW-0723">Serine/threonine-protein kinase</keyword>
<dbReference type="PROSITE" id="PS00018">
    <property type="entry name" value="EF_HAND_1"/>
    <property type="match status" value="1"/>
</dbReference>
<accession>A0A2G5C829</accession>
<evidence type="ECO:0000256" key="14">
    <source>
        <dbReference type="ARBA" id="ARBA00022787"/>
    </source>
</evidence>
<dbReference type="Gene3D" id="1.10.238.10">
    <property type="entry name" value="EF-hand"/>
    <property type="match status" value="1"/>
</dbReference>
<dbReference type="InterPro" id="IPR017441">
    <property type="entry name" value="Protein_kinase_ATP_BS"/>
</dbReference>
<keyword evidence="15" id="KW-0378">Hydrolase</keyword>
<keyword evidence="28" id="KW-1185">Reference proteome</keyword>
<dbReference type="GO" id="GO:0046872">
    <property type="term" value="F:metal ion binding"/>
    <property type="evidence" value="ECO:0007669"/>
    <property type="project" value="UniProtKB-KW"/>
</dbReference>
<dbReference type="GO" id="GO:0005525">
    <property type="term" value="F:GTP binding"/>
    <property type="evidence" value="ECO:0007669"/>
    <property type="project" value="UniProtKB-KW"/>
</dbReference>
<evidence type="ECO:0000313" key="27">
    <source>
        <dbReference type="EMBL" id="PIA27405.1"/>
    </source>
</evidence>
<keyword evidence="18" id="KW-1133">Transmembrane helix</keyword>
<dbReference type="Gene3D" id="3.40.50.300">
    <property type="entry name" value="P-loop containing nucleotide triphosphate hydrolases"/>
    <property type="match status" value="1"/>
</dbReference>
<dbReference type="Gene3D" id="3.30.200.20">
    <property type="entry name" value="Phosphorylase Kinase, domain 1"/>
    <property type="match status" value="1"/>
</dbReference>
<keyword evidence="10" id="KW-0732">Signal</keyword>
<keyword evidence="20" id="KW-0342">GTP-binding</keyword>
<dbReference type="STRING" id="218851.A0A2G5C829"/>
<evidence type="ECO:0000256" key="24">
    <source>
        <dbReference type="ARBA" id="ARBA00048679"/>
    </source>
</evidence>
<dbReference type="EMBL" id="KZ305095">
    <property type="protein sequence ID" value="PIA27405.1"/>
    <property type="molecule type" value="Genomic_DNA"/>
</dbReference>
<dbReference type="FunFam" id="1.10.238.10:FF:000011">
    <property type="entry name" value="Mitochondrial Rho GTPase"/>
    <property type="match status" value="1"/>
</dbReference>
<evidence type="ECO:0000256" key="11">
    <source>
        <dbReference type="ARBA" id="ARBA00022737"/>
    </source>
</evidence>
<dbReference type="InterPro" id="IPR011992">
    <property type="entry name" value="EF-hand-dom_pair"/>
</dbReference>
<keyword evidence="14" id="KW-1000">Mitochondrion outer membrane</keyword>
<evidence type="ECO:0000256" key="13">
    <source>
        <dbReference type="ARBA" id="ARBA00022777"/>
    </source>
</evidence>
<keyword evidence="22" id="KW-0325">Glycoprotein</keyword>
<evidence type="ECO:0000256" key="25">
    <source>
        <dbReference type="PROSITE-ProRule" id="PRU10141"/>
    </source>
</evidence>
<dbReference type="Pfam" id="PF07714">
    <property type="entry name" value="PK_Tyr_Ser-Thr"/>
    <property type="match status" value="1"/>
</dbReference>
<keyword evidence="16" id="KW-0106">Calcium</keyword>
<evidence type="ECO:0000256" key="5">
    <source>
        <dbReference type="ARBA" id="ARBA00012513"/>
    </source>
</evidence>
<dbReference type="InterPro" id="IPR011009">
    <property type="entry name" value="Kinase-like_dom_sf"/>
</dbReference>
<keyword evidence="12 25" id="KW-0547">Nucleotide-binding</keyword>
<dbReference type="GO" id="GO:0003924">
    <property type="term" value="F:GTPase activity"/>
    <property type="evidence" value="ECO:0007669"/>
    <property type="project" value="InterPro"/>
</dbReference>
<evidence type="ECO:0000256" key="9">
    <source>
        <dbReference type="ARBA" id="ARBA00022723"/>
    </source>
</evidence>
<keyword evidence="17 25" id="KW-0067">ATP-binding</keyword>
<comment type="similarity">
    <text evidence="4">Belongs to the protein kinase superfamily. TKL Ser/Thr protein kinase family. ROCO subfamily.</text>
</comment>
<feature type="domain" description="Protein kinase" evidence="26">
    <location>
        <begin position="285"/>
        <end position="552"/>
    </location>
</feature>
<dbReference type="InterPro" id="IPR018247">
    <property type="entry name" value="EF_Hand_1_Ca_BS"/>
</dbReference>
<keyword evidence="8" id="KW-0812">Transmembrane</keyword>
<dbReference type="InParanoid" id="A0A2G5C829"/>
<reference evidence="27 28" key="1">
    <citation type="submission" date="2017-09" db="EMBL/GenBank/DDBJ databases">
        <title>WGS assembly of Aquilegia coerulea Goldsmith.</title>
        <authorList>
            <person name="Hodges S."/>
            <person name="Kramer E."/>
            <person name="Nordborg M."/>
            <person name="Tomkins J."/>
            <person name="Borevitz J."/>
            <person name="Derieg N."/>
            <person name="Yan J."/>
            <person name="Mihaltcheva S."/>
            <person name="Hayes R.D."/>
            <person name="Rokhsar D."/>
        </authorList>
    </citation>
    <scope>NUCLEOTIDE SEQUENCE [LARGE SCALE GENOMIC DNA]</scope>
    <source>
        <strain evidence="28">cv. Goldsmith</strain>
    </source>
</reference>
<dbReference type="SUPFAM" id="SSF52540">
    <property type="entry name" value="P-loop containing nucleoside triphosphate hydrolases"/>
    <property type="match status" value="1"/>
</dbReference>
<comment type="catalytic activity">
    <reaction evidence="24">
        <text>L-seryl-[protein] + ATP = O-phospho-L-seryl-[protein] + ADP + H(+)</text>
        <dbReference type="Rhea" id="RHEA:17989"/>
        <dbReference type="Rhea" id="RHEA-COMP:9863"/>
        <dbReference type="Rhea" id="RHEA-COMP:11604"/>
        <dbReference type="ChEBI" id="CHEBI:15378"/>
        <dbReference type="ChEBI" id="CHEBI:29999"/>
        <dbReference type="ChEBI" id="CHEBI:30616"/>
        <dbReference type="ChEBI" id="CHEBI:83421"/>
        <dbReference type="ChEBI" id="CHEBI:456216"/>
        <dbReference type="EC" id="2.7.11.1"/>
    </reaction>
</comment>
<comment type="similarity">
    <text evidence="3">Belongs to the mitochondrial Rho GTPase family.</text>
</comment>
<dbReference type="SUPFAM" id="SSF47473">
    <property type="entry name" value="EF-hand"/>
    <property type="match status" value="1"/>
</dbReference>
<evidence type="ECO:0000256" key="17">
    <source>
        <dbReference type="ARBA" id="ARBA00022840"/>
    </source>
</evidence>
<evidence type="ECO:0000256" key="10">
    <source>
        <dbReference type="ARBA" id="ARBA00022729"/>
    </source>
</evidence>
<dbReference type="FunFam" id="1.10.510.10:FF:001023">
    <property type="entry name" value="Os07g0541700 protein"/>
    <property type="match status" value="1"/>
</dbReference>
<dbReference type="PROSITE" id="PS00108">
    <property type="entry name" value="PROTEIN_KINASE_ST"/>
    <property type="match status" value="1"/>
</dbReference>
<keyword evidence="21" id="KW-0472">Membrane</keyword>
<evidence type="ECO:0000256" key="6">
    <source>
        <dbReference type="ARBA" id="ARBA00022527"/>
    </source>
</evidence>
<dbReference type="PROSITE" id="PS00107">
    <property type="entry name" value="PROTEIN_KINASE_ATP"/>
    <property type="match status" value="1"/>
</dbReference>
<dbReference type="InterPro" id="IPR000719">
    <property type="entry name" value="Prot_kinase_dom"/>
</dbReference>
<dbReference type="PANTHER" id="PTHR27009">
    <property type="entry name" value="RUST RESISTANCE KINASE LR10-RELATED"/>
    <property type="match status" value="1"/>
</dbReference>
<dbReference type="InterPro" id="IPR008271">
    <property type="entry name" value="Ser/Thr_kinase_AS"/>
</dbReference>
<dbReference type="SMART" id="SM00174">
    <property type="entry name" value="RHO"/>
    <property type="match status" value="1"/>
</dbReference>
<dbReference type="GO" id="GO:0005741">
    <property type="term" value="C:mitochondrial outer membrane"/>
    <property type="evidence" value="ECO:0007669"/>
    <property type="project" value="UniProtKB-SubCell"/>
</dbReference>
<evidence type="ECO:0000313" key="28">
    <source>
        <dbReference type="Proteomes" id="UP000230069"/>
    </source>
</evidence>
<sequence>MANYSGKSNSGEKTDVRVVIAGDQGTGKTSLILAVQNEDFGEQVVPVLPITRLADNVCPDHVPVTIVDTSSRVSLEELASPLMQMFQEIESCIECSARNLIQVSEVFHSAQRAVVHPIDPLFDQQTQTLKPQCVMALQHIFQICDQDQDGSLSDTDLNDFQVKCFGVPLAHSEIVGIKRVVQEKLSEGVNDRGLTLTGFLFLHALFIEKGRIETTWTVLRKFGYDREVKHLDDRVSVSYERVCDQIITKDPSRLDNTKSEVEAYLSTFGPKTFSLTDLQKLTSNFSESNVVGFGGYGKVYRGQLPSGLQVAVKVLASMDVAEETFMAEVGTMEASHRNLIKLYGYCFEPEMKALVYEYMVNGSLDKILYESGSSIEWEKLYNIAIEVAKALVYLHDGLEKRMIHYDIKASNVLLDKNHSPKITDFGMAKFVKRDVSHVALTRIKGTEGYNAPETWIPGSQVTYKCDVFSFGMMLFEVLGRRKNGTGENWFPGHVWEKCKAGQLDHMIEECGITSKDRENAKLLALVALWCAQFIPEKRPTMPEVVLMLERRIPVEKPPPPFPFWQPSYS</sequence>
<keyword evidence="13" id="KW-0418">Kinase</keyword>
<keyword evidence="7" id="KW-0808">Transferase</keyword>
<evidence type="ECO:0000256" key="16">
    <source>
        <dbReference type="ARBA" id="ARBA00022837"/>
    </source>
</evidence>
<dbReference type="InterPro" id="IPR001245">
    <property type="entry name" value="Ser-Thr/Tyr_kinase_cat_dom"/>
</dbReference>
<evidence type="ECO:0000256" key="21">
    <source>
        <dbReference type="ARBA" id="ARBA00023136"/>
    </source>
</evidence>
<dbReference type="InterPro" id="IPR027417">
    <property type="entry name" value="P-loop_NTPase"/>
</dbReference>
<dbReference type="InterPro" id="IPR001806">
    <property type="entry name" value="Small_GTPase"/>
</dbReference>
<evidence type="ECO:0000256" key="12">
    <source>
        <dbReference type="ARBA" id="ARBA00022741"/>
    </source>
</evidence>
<dbReference type="InterPro" id="IPR013567">
    <property type="entry name" value="EF_hand_assoc_2"/>
</dbReference>
<evidence type="ECO:0000256" key="19">
    <source>
        <dbReference type="ARBA" id="ARBA00023128"/>
    </source>
</evidence>
<comment type="subcellular location">
    <subcellularLocation>
        <location evidence="2">Membrane</location>
        <topology evidence="2">Single-pass type I membrane protein</topology>
    </subcellularLocation>
    <subcellularLocation>
        <location evidence="1">Mitochondrion outer membrane</location>
        <topology evidence="1">Single-pass type IV membrane protein</topology>
    </subcellularLocation>
</comment>
<dbReference type="Gene3D" id="1.10.510.10">
    <property type="entry name" value="Transferase(Phosphotransferase) domain 1"/>
    <property type="match status" value="1"/>
</dbReference>
<dbReference type="OrthoDB" id="10020961at2759"/>
<protein>
    <recommendedName>
        <fullName evidence="5">non-specific serine/threonine protein kinase</fullName>
        <ecNumber evidence="5">2.7.11.1</ecNumber>
    </recommendedName>
</protein>
<evidence type="ECO:0000256" key="23">
    <source>
        <dbReference type="ARBA" id="ARBA00047899"/>
    </source>
</evidence>
<dbReference type="PROSITE" id="PS50011">
    <property type="entry name" value="PROTEIN_KINASE_DOM"/>
    <property type="match status" value="1"/>
</dbReference>
<keyword evidence="11" id="KW-0677">Repeat</keyword>
<proteinExistence type="inferred from homology"/>
<name>A0A2G5C829_AQUCA</name>
<evidence type="ECO:0000256" key="15">
    <source>
        <dbReference type="ARBA" id="ARBA00022801"/>
    </source>
</evidence>
<evidence type="ECO:0000256" key="20">
    <source>
        <dbReference type="ARBA" id="ARBA00023134"/>
    </source>
</evidence>
<evidence type="ECO:0000256" key="1">
    <source>
        <dbReference type="ARBA" id="ARBA00004200"/>
    </source>
</evidence>
<dbReference type="SMART" id="SM00220">
    <property type="entry name" value="S_TKc"/>
    <property type="match status" value="1"/>
</dbReference>
<keyword evidence="9" id="KW-0479">Metal-binding</keyword>
<evidence type="ECO:0000256" key="22">
    <source>
        <dbReference type="ARBA" id="ARBA00023180"/>
    </source>
</evidence>